<dbReference type="Proteomes" id="UP001213000">
    <property type="component" value="Unassembled WGS sequence"/>
</dbReference>
<comment type="caution">
    <text evidence="2">The sequence shown here is derived from an EMBL/GenBank/DDBJ whole genome shotgun (WGS) entry which is preliminary data.</text>
</comment>
<gene>
    <name evidence="2" type="ORF">NP233_g12641</name>
</gene>
<proteinExistence type="predicted"/>
<evidence type="ECO:0000259" key="1">
    <source>
        <dbReference type="Pfam" id="PF00291"/>
    </source>
</evidence>
<dbReference type="InterPro" id="IPR036052">
    <property type="entry name" value="TrpB-like_PALP_sf"/>
</dbReference>
<organism evidence="2 3">
    <name type="scientific">Leucocoprinus birnbaumii</name>
    <dbReference type="NCBI Taxonomy" id="56174"/>
    <lineage>
        <taxon>Eukaryota</taxon>
        <taxon>Fungi</taxon>
        <taxon>Dikarya</taxon>
        <taxon>Basidiomycota</taxon>
        <taxon>Agaricomycotina</taxon>
        <taxon>Agaricomycetes</taxon>
        <taxon>Agaricomycetidae</taxon>
        <taxon>Agaricales</taxon>
        <taxon>Agaricineae</taxon>
        <taxon>Agaricaceae</taxon>
        <taxon>Leucocoprinus</taxon>
    </lineage>
</organism>
<dbReference type="AlphaFoldDB" id="A0AAD5VEC8"/>
<reference evidence="2" key="1">
    <citation type="submission" date="2022-07" db="EMBL/GenBank/DDBJ databases">
        <title>Genome Sequence of Leucocoprinus birnbaumii.</title>
        <authorList>
            <person name="Buettner E."/>
        </authorList>
    </citation>
    <scope>NUCLEOTIDE SEQUENCE</scope>
    <source>
        <strain evidence="2">VT141</strain>
    </source>
</reference>
<protein>
    <recommendedName>
        <fullName evidence="1">Tryptophan synthase beta chain-like PALP domain-containing protein</fullName>
    </recommendedName>
</protein>
<accession>A0AAD5VEC8</accession>
<evidence type="ECO:0000313" key="2">
    <source>
        <dbReference type="EMBL" id="KAJ3553453.1"/>
    </source>
</evidence>
<keyword evidence="3" id="KW-1185">Reference proteome</keyword>
<feature type="domain" description="Tryptophan synthase beta chain-like PALP" evidence="1">
    <location>
        <begin position="5"/>
        <end position="70"/>
    </location>
</feature>
<sequence length="107" mass="12251">MTNNIELALPVIDDAFRITDEEAVAMSRYLVRNDGLFLGSSSAYNLMACVKLVKKMGWKDREHVVTILCDSGNRHYSKFWNDDYLRNADIPITSSLVEELLERPLVQ</sequence>
<dbReference type="Pfam" id="PF00291">
    <property type="entry name" value="PALP"/>
    <property type="match status" value="1"/>
</dbReference>
<dbReference type="SUPFAM" id="SSF53686">
    <property type="entry name" value="Tryptophan synthase beta subunit-like PLP-dependent enzymes"/>
    <property type="match status" value="1"/>
</dbReference>
<dbReference type="PANTHER" id="PTHR10314">
    <property type="entry name" value="CYSTATHIONINE BETA-SYNTHASE"/>
    <property type="match status" value="1"/>
</dbReference>
<name>A0AAD5VEC8_9AGAR</name>
<dbReference type="InterPro" id="IPR001926">
    <property type="entry name" value="TrpB-like_PALP"/>
</dbReference>
<dbReference type="EMBL" id="JANIEX010001912">
    <property type="protein sequence ID" value="KAJ3553453.1"/>
    <property type="molecule type" value="Genomic_DNA"/>
</dbReference>
<dbReference type="InterPro" id="IPR050214">
    <property type="entry name" value="Cys_Synth/Cystath_Beta-Synth"/>
</dbReference>
<evidence type="ECO:0000313" key="3">
    <source>
        <dbReference type="Proteomes" id="UP001213000"/>
    </source>
</evidence>
<dbReference type="Gene3D" id="3.40.50.1100">
    <property type="match status" value="1"/>
</dbReference>